<evidence type="ECO:0000313" key="1">
    <source>
        <dbReference type="EMBL" id="RMI12907.1"/>
    </source>
</evidence>
<proteinExistence type="predicted"/>
<accession>A0A3M2JFV6</accession>
<gene>
    <name evidence="1" type="ORF">EBM89_06520</name>
</gene>
<dbReference type="OrthoDB" id="4826847at2"/>
<keyword evidence="2" id="KW-1185">Reference proteome</keyword>
<reference evidence="1 2" key="1">
    <citation type="submission" date="2018-10" db="EMBL/GenBank/DDBJ databases">
        <title>Isolation, diversity and antifungal activity of actinobacteria from wheat.</title>
        <authorList>
            <person name="Han C."/>
        </authorList>
    </citation>
    <scope>NUCLEOTIDE SEQUENCE [LARGE SCALE GENOMIC DNA]</scope>
    <source>
        <strain evidence="1 2">NEAU-YY56</strain>
    </source>
</reference>
<protein>
    <submittedName>
        <fullName evidence="1">Uncharacterized protein</fullName>
    </submittedName>
</protein>
<dbReference type="EMBL" id="RFFI01000026">
    <property type="protein sequence ID" value="RMI12907.1"/>
    <property type="molecule type" value="Genomic_DNA"/>
</dbReference>
<dbReference type="Proteomes" id="UP000269289">
    <property type="component" value="Unassembled WGS sequence"/>
</dbReference>
<evidence type="ECO:0000313" key="2">
    <source>
        <dbReference type="Proteomes" id="UP000269289"/>
    </source>
</evidence>
<dbReference type="AlphaFoldDB" id="A0A3M2JFV6"/>
<comment type="caution">
    <text evidence="1">The sequence shown here is derived from an EMBL/GenBank/DDBJ whole genome shotgun (WGS) entry which is preliminary data.</text>
</comment>
<name>A0A3M2JFV6_9CELL</name>
<sequence length="169" mass="16746">MTGPETPIAPRRTPFVAAVGLVVATALGLSGCGGSATADDLDTSRTEVVAAAQDLLPGIVEALGGEIEDAYGEFRSGGDGVVDRRQYDVTVIVTGADGDIDDLVAALEAAGVSDVRASPMGGASGTHDGLTVGGSDPGGRDMGLGVTGPYLHVADGVPRDTGREQIALG</sequence>
<dbReference type="RefSeq" id="WP_122148646.1">
    <property type="nucleotide sequence ID" value="NZ_RFFI01000026.1"/>
</dbReference>
<organism evidence="1 2">
    <name type="scientific">Cellulomonas triticagri</name>
    <dbReference type="NCBI Taxonomy" id="2483352"/>
    <lineage>
        <taxon>Bacteria</taxon>
        <taxon>Bacillati</taxon>
        <taxon>Actinomycetota</taxon>
        <taxon>Actinomycetes</taxon>
        <taxon>Micrococcales</taxon>
        <taxon>Cellulomonadaceae</taxon>
        <taxon>Cellulomonas</taxon>
    </lineage>
</organism>